<keyword evidence="3" id="KW-0285">Flavoprotein</keyword>
<comment type="cofactor">
    <cofactor evidence="1">
        <name>FAD</name>
        <dbReference type="ChEBI" id="CHEBI:57692"/>
    </cofactor>
</comment>
<reference evidence="9 10" key="1">
    <citation type="submission" date="2024-04" db="EMBL/GenBank/DDBJ databases">
        <title>Novel species of the genus Ideonella isolated from streams.</title>
        <authorList>
            <person name="Lu H."/>
        </authorList>
    </citation>
    <scope>NUCLEOTIDE SEQUENCE [LARGE SCALE GENOMIC DNA]</scope>
    <source>
        <strain evidence="9 10">BYS139W</strain>
    </source>
</reference>
<protein>
    <submittedName>
        <fullName evidence="9">GMC oxidoreductase</fullName>
    </submittedName>
</protein>
<evidence type="ECO:0000256" key="5">
    <source>
        <dbReference type="ARBA" id="ARBA00023002"/>
    </source>
</evidence>
<dbReference type="InterPro" id="IPR036188">
    <property type="entry name" value="FAD/NAD-bd_sf"/>
</dbReference>
<evidence type="ECO:0000259" key="8">
    <source>
        <dbReference type="Pfam" id="PF05199"/>
    </source>
</evidence>
<dbReference type="PANTHER" id="PTHR42784">
    <property type="entry name" value="PYRANOSE 2-OXIDASE"/>
    <property type="match status" value="1"/>
</dbReference>
<name>A0ABU9BEG9_9BURK</name>
<dbReference type="Gene3D" id="3.50.50.60">
    <property type="entry name" value="FAD/NAD(P)-binding domain"/>
    <property type="match status" value="2"/>
</dbReference>
<feature type="region of interest" description="Disordered" evidence="6">
    <location>
        <begin position="547"/>
        <end position="579"/>
    </location>
</feature>
<evidence type="ECO:0000256" key="1">
    <source>
        <dbReference type="ARBA" id="ARBA00001974"/>
    </source>
</evidence>
<dbReference type="InterPro" id="IPR007867">
    <property type="entry name" value="GMC_OxRtase_C"/>
</dbReference>
<evidence type="ECO:0000256" key="3">
    <source>
        <dbReference type="ARBA" id="ARBA00022630"/>
    </source>
</evidence>
<keyword evidence="5" id="KW-0560">Oxidoreductase</keyword>
<dbReference type="PANTHER" id="PTHR42784:SF1">
    <property type="entry name" value="PYRANOSE 2-OXIDASE"/>
    <property type="match status" value="1"/>
</dbReference>
<dbReference type="EMBL" id="JBBUTF010000020">
    <property type="protein sequence ID" value="MEK8028159.1"/>
    <property type="molecule type" value="Genomic_DNA"/>
</dbReference>
<gene>
    <name evidence="9" type="ORF">AACH11_19530</name>
</gene>
<evidence type="ECO:0000313" key="10">
    <source>
        <dbReference type="Proteomes" id="UP001368500"/>
    </source>
</evidence>
<dbReference type="Pfam" id="PF05199">
    <property type="entry name" value="GMC_oxred_C"/>
    <property type="match status" value="1"/>
</dbReference>
<dbReference type="SUPFAM" id="SSF51905">
    <property type="entry name" value="FAD/NAD(P)-binding domain"/>
    <property type="match status" value="1"/>
</dbReference>
<accession>A0ABU9BEG9</accession>
<evidence type="ECO:0000256" key="2">
    <source>
        <dbReference type="ARBA" id="ARBA00010790"/>
    </source>
</evidence>
<comment type="similarity">
    <text evidence="2">Belongs to the GMC oxidoreductase family.</text>
</comment>
<dbReference type="Pfam" id="PF01266">
    <property type="entry name" value="DAO"/>
    <property type="match status" value="1"/>
</dbReference>
<feature type="domain" description="Glucose-methanol-choline oxidoreductase C-terminal" evidence="8">
    <location>
        <begin position="412"/>
        <end position="538"/>
    </location>
</feature>
<evidence type="ECO:0000259" key="7">
    <source>
        <dbReference type="Pfam" id="PF01266"/>
    </source>
</evidence>
<dbReference type="Proteomes" id="UP001368500">
    <property type="component" value="Unassembled WGS sequence"/>
</dbReference>
<dbReference type="InterPro" id="IPR006076">
    <property type="entry name" value="FAD-dep_OxRdtase"/>
</dbReference>
<evidence type="ECO:0000313" key="9">
    <source>
        <dbReference type="EMBL" id="MEK8028159.1"/>
    </source>
</evidence>
<proteinExistence type="inferred from homology"/>
<keyword evidence="4" id="KW-0274">FAD</keyword>
<organism evidence="9 10">
    <name type="scientific">Pseudaquabacterium rugosum</name>
    <dbReference type="NCBI Taxonomy" id="2984194"/>
    <lineage>
        <taxon>Bacteria</taxon>
        <taxon>Pseudomonadati</taxon>
        <taxon>Pseudomonadota</taxon>
        <taxon>Betaproteobacteria</taxon>
        <taxon>Burkholderiales</taxon>
        <taxon>Sphaerotilaceae</taxon>
        <taxon>Pseudaquabacterium</taxon>
    </lineage>
</organism>
<evidence type="ECO:0000256" key="4">
    <source>
        <dbReference type="ARBA" id="ARBA00022827"/>
    </source>
</evidence>
<keyword evidence="10" id="KW-1185">Reference proteome</keyword>
<sequence length="579" mass="63789">MIVPLNETRDEQLLDHDVCVVGGGAVGLALADRLLARGLRVLLIEAGGRDEHAAYEDAYDGHAEAPHPPTRDYRRQRLGGTTHLWGGRCVPFDEIDFLARDWVPDSGWPLRLEALQPWITEATAIADAGLADFGTTALPQGDRPLFDGLQQLSGRVDERIERYSLPTDFGRKYGAALQAHPRATVVLQAKVMDLVCDGEGRRIVGLTLRCRSSGRLRTARAREVVLAAGGIEATRLLLATRAAQPGWAHLDAHLGRHYTCHFDVILGRFETPGQLPRFGFERTRDGVYARRKLQLSATVQREHRLLNGCFRLHFPAYGDPSHGSGVMSLIHLLKSSLPREHQKILNHGHGHHAGDRQRLAHLRNVLLDAPAIARFATDYLLRIRLATRKLPYTLERGRTQQWPLEFNGEQLPTASNRITLLDARDADGLPRVHVHWALTPQDIDSARRSFELLAAELARSGRARLHLPARDALEQALAAALPVGGHHMGSTRMSERAGDGVVDPTLQVHGVANLHVCASSVFPTCSHANPTLMALALGCRLAQRLTRRHQDATPARPLKATDGTAHTARDWTPVDSKAA</sequence>
<evidence type="ECO:0000256" key="6">
    <source>
        <dbReference type="SAM" id="MobiDB-lite"/>
    </source>
</evidence>
<dbReference type="RefSeq" id="WP_341375944.1">
    <property type="nucleotide sequence ID" value="NZ_JBBUTF010000020.1"/>
</dbReference>
<feature type="domain" description="FAD dependent oxidoreductase" evidence="7">
    <location>
        <begin position="17"/>
        <end position="48"/>
    </location>
</feature>
<comment type="caution">
    <text evidence="9">The sequence shown here is derived from an EMBL/GenBank/DDBJ whole genome shotgun (WGS) entry which is preliminary data.</text>
</comment>
<dbReference type="InterPro" id="IPR051473">
    <property type="entry name" value="P2Ox-like"/>
</dbReference>